<protein>
    <submittedName>
        <fullName evidence="13">Aminotran 3 and AA kinase domain containing prote in</fullName>
    </submittedName>
</protein>
<dbReference type="InterPro" id="IPR050103">
    <property type="entry name" value="Class-III_PLP-dep_AT"/>
</dbReference>
<dbReference type="STRING" id="36087.A0A077ZHR0"/>
<dbReference type="SUPFAM" id="SSF53633">
    <property type="entry name" value="Carbamate kinase-like"/>
    <property type="match status" value="1"/>
</dbReference>
<dbReference type="InterPro" id="IPR001057">
    <property type="entry name" value="Glu/AcGlu_kinase"/>
</dbReference>
<evidence type="ECO:0000256" key="9">
    <source>
        <dbReference type="ARBA" id="ARBA00022898"/>
    </source>
</evidence>
<dbReference type="InterPro" id="IPR036393">
    <property type="entry name" value="AceGlu_kinase-like_sf"/>
</dbReference>
<reference evidence="13" key="1">
    <citation type="submission" date="2014-01" db="EMBL/GenBank/DDBJ databases">
        <authorList>
            <person name="Aslett M."/>
        </authorList>
    </citation>
    <scope>NUCLEOTIDE SEQUENCE</scope>
</reference>
<evidence type="ECO:0000313" key="13">
    <source>
        <dbReference type="EMBL" id="CDW59932.1"/>
    </source>
</evidence>
<dbReference type="GO" id="GO:0008483">
    <property type="term" value="F:transaminase activity"/>
    <property type="evidence" value="ECO:0007669"/>
    <property type="project" value="UniProtKB-KW"/>
</dbReference>
<dbReference type="GO" id="GO:0042802">
    <property type="term" value="F:identical protein binding"/>
    <property type="evidence" value="ECO:0007669"/>
    <property type="project" value="TreeGrafter"/>
</dbReference>
<dbReference type="OrthoDB" id="10261433at2759"/>
<name>A0A077ZHR0_TRITR</name>
<evidence type="ECO:0000256" key="5">
    <source>
        <dbReference type="ARBA" id="ARBA00022679"/>
    </source>
</evidence>
<comment type="cofactor">
    <cofactor evidence="1">
        <name>pyridoxal 5'-phosphate</name>
        <dbReference type="ChEBI" id="CHEBI:597326"/>
    </cofactor>
</comment>
<evidence type="ECO:0000256" key="6">
    <source>
        <dbReference type="ARBA" id="ARBA00022741"/>
    </source>
</evidence>
<keyword evidence="6" id="KW-0547">Nucleotide-binding</keyword>
<dbReference type="GO" id="GO:0005524">
    <property type="term" value="F:ATP binding"/>
    <property type="evidence" value="ECO:0007669"/>
    <property type="project" value="UniProtKB-KW"/>
</dbReference>
<reference evidence="13" key="2">
    <citation type="submission" date="2014-03" db="EMBL/GenBank/DDBJ databases">
        <title>The whipworm genome and dual-species transcriptomics of an intimate host-pathogen interaction.</title>
        <authorList>
            <person name="Foth B.J."/>
            <person name="Tsai I.J."/>
            <person name="Reid A.J."/>
            <person name="Bancroft A.J."/>
            <person name="Nichol S."/>
            <person name="Tracey A."/>
            <person name="Holroyd N."/>
            <person name="Cotton J.A."/>
            <person name="Stanley E.J."/>
            <person name="Zarowiecki M."/>
            <person name="Liu J.Z."/>
            <person name="Huckvale T."/>
            <person name="Cooper P.J."/>
            <person name="Grencis R.K."/>
            <person name="Berriman M."/>
        </authorList>
    </citation>
    <scope>NUCLEOTIDE SEQUENCE [LARGE SCALE GENOMIC DNA]</scope>
</reference>
<evidence type="ECO:0000256" key="3">
    <source>
        <dbReference type="ARBA" id="ARBA00022576"/>
    </source>
</evidence>
<dbReference type="GO" id="GO:0005737">
    <property type="term" value="C:cytoplasm"/>
    <property type="evidence" value="ECO:0007669"/>
    <property type="project" value="InterPro"/>
</dbReference>
<gene>
    <name evidence="13" type="ORF">TTRE_0000827901</name>
</gene>
<keyword evidence="8" id="KW-0067">ATP-binding</keyword>
<dbReference type="GO" id="GO:0030170">
    <property type="term" value="F:pyridoxal phosphate binding"/>
    <property type="evidence" value="ECO:0007669"/>
    <property type="project" value="InterPro"/>
</dbReference>
<evidence type="ECO:0000256" key="11">
    <source>
        <dbReference type="RuleBase" id="RU003560"/>
    </source>
</evidence>
<dbReference type="PANTHER" id="PTHR11986:SF79">
    <property type="entry name" value="ACETYLORNITHINE AMINOTRANSFERASE, MITOCHONDRIAL"/>
    <property type="match status" value="1"/>
</dbReference>
<dbReference type="NCBIfam" id="TIGR00761">
    <property type="entry name" value="argB"/>
    <property type="match status" value="1"/>
</dbReference>
<evidence type="ECO:0000256" key="2">
    <source>
        <dbReference type="ARBA" id="ARBA00008954"/>
    </source>
</evidence>
<dbReference type="EMBL" id="HG806792">
    <property type="protein sequence ID" value="CDW59932.1"/>
    <property type="molecule type" value="Genomic_DNA"/>
</dbReference>
<proteinExistence type="inferred from homology"/>
<dbReference type="InterPro" id="IPR037528">
    <property type="entry name" value="ArgB"/>
</dbReference>
<dbReference type="CDD" id="cd04238">
    <property type="entry name" value="AAK_NAGK-like"/>
    <property type="match status" value="1"/>
</dbReference>
<dbReference type="InterPro" id="IPR005814">
    <property type="entry name" value="Aminotrans_3"/>
</dbReference>
<keyword evidence="3" id="KW-0032">Aminotransferase</keyword>
<dbReference type="SUPFAM" id="SSF53383">
    <property type="entry name" value="PLP-dependent transferases"/>
    <property type="match status" value="1"/>
</dbReference>
<dbReference type="HAMAP" id="MF_00082">
    <property type="entry name" value="ArgB"/>
    <property type="match status" value="1"/>
</dbReference>
<dbReference type="InterPro" id="IPR004662">
    <property type="entry name" value="AcgluKinase_fam"/>
</dbReference>
<evidence type="ECO:0000259" key="12">
    <source>
        <dbReference type="Pfam" id="PF00696"/>
    </source>
</evidence>
<dbReference type="InterPro" id="IPR001048">
    <property type="entry name" value="Asp/Glu/Uridylate_kinase"/>
</dbReference>
<dbReference type="Gene3D" id="3.90.1150.10">
    <property type="entry name" value="Aspartate Aminotransferase, domain 1"/>
    <property type="match status" value="1"/>
</dbReference>
<accession>A0A077ZHR0</accession>
<dbReference type="GO" id="GO:0003991">
    <property type="term" value="F:acetylglutamate kinase activity"/>
    <property type="evidence" value="ECO:0007669"/>
    <property type="project" value="InterPro"/>
</dbReference>
<keyword evidence="14" id="KW-1185">Reference proteome</keyword>
<sequence>MGKIVVKIGGVASDNLTNNFFEQIESWQALGHEIIIVHGGGYYITEMMERLNIPVMINEGLRVTTEQALKVTQMVLMGQVQPTITTLFQQQGFGTIGLNASSDNMIQGTFIDQEKLGYVGEITEINPAAIEGVLHKNYIPIIAPLGMTANGQWLNINADDTACKIAEALEADALYLLTDVPGVKQDEQWLDKLSIHEVEQLKAEKVITGGMIPKLNSAVDAYCNRKGGGLCMSHLFPNYARDTIDLIKGSGSYVYDQEGNSYLDFMSGIAVTNLGHNNPKVMQALAEQADKIWHSSNLYTNHLQEQVAEKLTKEKDYLAFFCNSGTEANEAAIKLARKATGRSKILSFEQSFHGRTYGALSATGQPALQAGFFPIVEGFDYLPYNELAPLKEKLNENVAAVMLEVIQGEGGIIPANKEMASVSRKTM</sequence>
<evidence type="ECO:0000256" key="1">
    <source>
        <dbReference type="ARBA" id="ARBA00001933"/>
    </source>
</evidence>
<dbReference type="InterPro" id="IPR015421">
    <property type="entry name" value="PyrdxlP-dep_Trfase_major"/>
</dbReference>
<dbReference type="PRINTS" id="PR00474">
    <property type="entry name" value="GLU5KINASE"/>
</dbReference>
<dbReference type="Gene3D" id="3.40.640.10">
    <property type="entry name" value="Type I PLP-dependent aspartate aminotransferase-like (Major domain)"/>
    <property type="match status" value="1"/>
</dbReference>
<keyword evidence="4" id="KW-0028">Amino-acid biosynthesis</keyword>
<keyword evidence="9 11" id="KW-0663">Pyridoxal phosphate</keyword>
<evidence type="ECO:0000256" key="10">
    <source>
        <dbReference type="ARBA" id="ARBA00029440"/>
    </source>
</evidence>
<keyword evidence="7 13" id="KW-0418">Kinase</keyword>
<organism evidence="13 14">
    <name type="scientific">Trichuris trichiura</name>
    <name type="common">Whipworm</name>
    <name type="synonym">Trichocephalus trichiurus</name>
    <dbReference type="NCBI Taxonomy" id="36087"/>
    <lineage>
        <taxon>Eukaryota</taxon>
        <taxon>Metazoa</taxon>
        <taxon>Ecdysozoa</taxon>
        <taxon>Nematoda</taxon>
        <taxon>Enoplea</taxon>
        <taxon>Dorylaimia</taxon>
        <taxon>Trichinellida</taxon>
        <taxon>Trichuridae</taxon>
        <taxon>Trichuris</taxon>
    </lineage>
</organism>
<dbReference type="Gene3D" id="3.40.1160.10">
    <property type="entry name" value="Acetylglutamate kinase-like"/>
    <property type="match status" value="1"/>
</dbReference>
<evidence type="ECO:0000313" key="14">
    <source>
        <dbReference type="Proteomes" id="UP000030665"/>
    </source>
</evidence>
<dbReference type="Pfam" id="PF00696">
    <property type="entry name" value="AA_kinase"/>
    <property type="match status" value="1"/>
</dbReference>
<evidence type="ECO:0000256" key="4">
    <source>
        <dbReference type="ARBA" id="ARBA00022605"/>
    </source>
</evidence>
<dbReference type="InterPro" id="IPR015422">
    <property type="entry name" value="PyrdxlP-dep_Trfase_small"/>
</dbReference>
<feature type="domain" description="Aspartate/glutamate/uridylate kinase" evidence="12">
    <location>
        <begin position="3"/>
        <end position="221"/>
    </location>
</feature>
<comment type="pathway">
    <text evidence="10">Amino-acid biosynthesis.</text>
</comment>
<dbReference type="PANTHER" id="PTHR11986">
    <property type="entry name" value="AMINOTRANSFERASE CLASS III"/>
    <property type="match status" value="1"/>
</dbReference>
<comment type="similarity">
    <text evidence="2 11">Belongs to the class-III pyridoxal-phosphate-dependent aminotransferase family.</text>
</comment>
<dbReference type="AlphaFoldDB" id="A0A077ZHR0"/>
<dbReference type="InterPro" id="IPR015424">
    <property type="entry name" value="PyrdxlP-dep_Trfase"/>
</dbReference>
<evidence type="ECO:0000256" key="7">
    <source>
        <dbReference type="ARBA" id="ARBA00022777"/>
    </source>
</evidence>
<dbReference type="GO" id="GO:0006526">
    <property type="term" value="P:L-arginine biosynthetic process"/>
    <property type="evidence" value="ECO:0007669"/>
    <property type="project" value="InterPro"/>
</dbReference>
<dbReference type="Pfam" id="PF00202">
    <property type="entry name" value="Aminotran_3"/>
    <property type="match status" value="1"/>
</dbReference>
<keyword evidence="5" id="KW-0808">Transferase</keyword>
<evidence type="ECO:0000256" key="8">
    <source>
        <dbReference type="ARBA" id="ARBA00022840"/>
    </source>
</evidence>
<dbReference type="Proteomes" id="UP000030665">
    <property type="component" value="Unassembled WGS sequence"/>
</dbReference>